<gene>
    <name evidence="1" type="ORF">GCM10025883_23310</name>
</gene>
<proteinExistence type="predicted"/>
<sequence length="89" mass="9395">MAALIGSAPQPIGNYLATTAVPGAHRVLRTGGWISGSFHWVEEGRSDDPRQVLESEGVAFTENGSAVERSHMTTEDLAQALSEDGVDGE</sequence>
<keyword evidence="2" id="KW-1185">Reference proteome</keyword>
<reference evidence="2" key="1">
    <citation type="journal article" date="2019" name="Int. J. Syst. Evol. Microbiol.">
        <title>The Global Catalogue of Microorganisms (GCM) 10K type strain sequencing project: providing services to taxonomists for standard genome sequencing and annotation.</title>
        <authorList>
            <consortium name="The Broad Institute Genomics Platform"/>
            <consortium name="The Broad Institute Genome Sequencing Center for Infectious Disease"/>
            <person name="Wu L."/>
            <person name="Ma J."/>
        </authorList>
    </citation>
    <scope>NUCLEOTIDE SEQUENCE [LARGE SCALE GENOMIC DNA]</scope>
    <source>
        <strain evidence="2">NBRC 113072</strain>
    </source>
</reference>
<name>A0ABQ6IRH1_9MICO</name>
<evidence type="ECO:0000313" key="1">
    <source>
        <dbReference type="EMBL" id="GMA40286.1"/>
    </source>
</evidence>
<organism evidence="1 2">
    <name type="scientific">Mobilicoccus caccae</name>
    <dbReference type="NCBI Taxonomy" id="1859295"/>
    <lineage>
        <taxon>Bacteria</taxon>
        <taxon>Bacillati</taxon>
        <taxon>Actinomycetota</taxon>
        <taxon>Actinomycetes</taxon>
        <taxon>Micrococcales</taxon>
        <taxon>Dermatophilaceae</taxon>
        <taxon>Mobilicoccus</taxon>
    </lineage>
</organism>
<dbReference type="InterPro" id="IPR036388">
    <property type="entry name" value="WH-like_DNA-bd_sf"/>
</dbReference>
<accession>A0ABQ6IRH1</accession>
<dbReference type="Gene3D" id="1.10.10.10">
    <property type="entry name" value="Winged helix-like DNA-binding domain superfamily/Winged helix DNA-binding domain"/>
    <property type="match status" value="1"/>
</dbReference>
<dbReference type="EMBL" id="BSUO01000001">
    <property type="protein sequence ID" value="GMA40286.1"/>
    <property type="molecule type" value="Genomic_DNA"/>
</dbReference>
<comment type="caution">
    <text evidence="1">The sequence shown here is derived from an EMBL/GenBank/DDBJ whole genome shotgun (WGS) entry which is preliminary data.</text>
</comment>
<evidence type="ECO:0000313" key="2">
    <source>
        <dbReference type="Proteomes" id="UP001157126"/>
    </source>
</evidence>
<dbReference type="Proteomes" id="UP001157126">
    <property type="component" value="Unassembled WGS sequence"/>
</dbReference>
<protein>
    <submittedName>
        <fullName evidence="1">Uncharacterized protein</fullName>
    </submittedName>
</protein>